<proteinExistence type="inferred from homology"/>
<reference evidence="6 7" key="1">
    <citation type="submission" date="2019-03" db="EMBL/GenBank/DDBJ databases">
        <title>Genomic Encyclopedia of Type Strains, Phase III (KMG-III): the genomes of soil and plant-associated and newly described type strains.</title>
        <authorList>
            <person name="Whitman W."/>
        </authorList>
    </citation>
    <scope>NUCLEOTIDE SEQUENCE [LARGE SCALE GENOMIC DNA]</scope>
    <source>
        <strain evidence="6 7">CECT 8446</strain>
    </source>
</reference>
<dbReference type="RefSeq" id="WP_133558295.1">
    <property type="nucleotide sequence ID" value="NZ_SNYF01000011.1"/>
</dbReference>
<keyword evidence="7" id="KW-1185">Reference proteome</keyword>
<dbReference type="SUPFAM" id="SSF51735">
    <property type="entry name" value="NAD(P)-binding Rossmann-fold domains"/>
    <property type="match status" value="1"/>
</dbReference>
<dbReference type="CDD" id="cd05305">
    <property type="entry name" value="L-AlaDH"/>
    <property type="match status" value="1"/>
</dbReference>
<dbReference type="InterPro" id="IPR007886">
    <property type="entry name" value="AlaDH/PNT_N"/>
</dbReference>
<evidence type="ECO:0000259" key="4">
    <source>
        <dbReference type="SMART" id="SM01002"/>
    </source>
</evidence>
<dbReference type="SMART" id="SM01003">
    <property type="entry name" value="AlaDh_PNT_N"/>
    <property type="match status" value="1"/>
</dbReference>
<protein>
    <recommendedName>
        <fullName evidence="2">alanine dehydrogenase</fullName>
        <ecNumber evidence="2">1.4.1.1</ecNumber>
    </recommendedName>
</protein>
<dbReference type="AlphaFoldDB" id="A0A4R6T4J1"/>
<evidence type="ECO:0000259" key="5">
    <source>
        <dbReference type="SMART" id="SM01003"/>
    </source>
</evidence>
<evidence type="ECO:0000256" key="1">
    <source>
        <dbReference type="ARBA" id="ARBA00005689"/>
    </source>
</evidence>
<dbReference type="PANTHER" id="PTHR42795">
    <property type="entry name" value="ALANINE DEHYDROGENASE"/>
    <property type="match status" value="1"/>
</dbReference>
<keyword evidence="3" id="KW-0560">Oxidoreductase</keyword>
<evidence type="ECO:0000313" key="6">
    <source>
        <dbReference type="EMBL" id="TDQ13524.1"/>
    </source>
</evidence>
<dbReference type="InterPro" id="IPR007698">
    <property type="entry name" value="AlaDH/PNT_NAD(H)-bd"/>
</dbReference>
<dbReference type="GO" id="GO:0042853">
    <property type="term" value="P:L-alanine catabolic process"/>
    <property type="evidence" value="ECO:0007669"/>
    <property type="project" value="InterPro"/>
</dbReference>
<accession>A0A4R6T4J1</accession>
<name>A0A4R6T4J1_9BACT</name>
<comment type="caution">
    <text evidence="6">The sequence shown here is derived from an EMBL/GenBank/DDBJ whole genome shotgun (WGS) entry which is preliminary data.</text>
</comment>
<dbReference type="PANTHER" id="PTHR42795:SF1">
    <property type="entry name" value="ALANINE DEHYDROGENASE"/>
    <property type="match status" value="1"/>
</dbReference>
<comment type="similarity">
    <text evidence="1">Belongs to the AlaDH/PNT family.</text>
</comment>
<dbReference type="InterPro" id="IPR008141">
    <property type="entry name" value="Ala_DH"/>
</dbReference>
<evidence type="ECO:0000313" key="7">
    <source>
        <dbReference type="Proteomes" id="UP000294535"/>
    </source>
</evidence>
<feature type="domain" description="Alanine dehydrogenase/pyridine nucleotide transhydrogenase NAD(H)-binding" evidence="4">
    <location>
        <begin position="177"/>
        <end position="325"/>
    </location>
</feature>
<evidence type="ECO:0000256" key="2">
    <source>
        <dbReference type="ARBA" id="ARBA00012897"/>
    </source>
</evidence>
<feature type="domain" description="Alanine dehydrogenase/pyridine nucleotide transhydrogenase N-terminal" evidence="5">
    <location>
        <begin position="32"/>
        <end position="165"/>
    </location>
</feature>
<sequence>MPTDFPELTSVGLMTKESPLAVKKGSRPLHVGIPKEVSPHEKRVSLTPEAVGLLSNNGIQVVVEAGAGLHAKFKDQDYSDAGATISYSRKEVLQTDILLKIDPPSVEEIKEMSSGACLISALQLENQSADFIQALNEKKITAVAFEYLEDKVGGMPVVRAMSEIAGSTVMLIAAEYLSSVNEGKGLILGGVTGVPPTQVVIIGAGTVAEYAARTALGLGANIKVFDNHIYKLRRIKHLIGQQIYTSTLDNFSLTHALAEADVVIGALRAEKGKNKIVVTEEMVANMMHGSIIIDVGIDQGGCIETAKMTTHDDPIFKVHDVIHYCVPNIASRVARTASYSLSNIFTPIILQMNDLGGAEEMIFNYKWFLRGVYTYRGSLTNALLARKFGLNHKELQLLLAARY</sequence>
<dbReference type="Pfam" id="PF05222">
    <property type="entry name" value="AlaDh_PNT_N"/>
    <property type="match status" value="1"/>
</dbReference>
<dbReference type="GO" id="GO:0005886">
    <property type="term" value="C:plasma membrane"/>
    <property type="evidence" value="ECO:0007669"/>
    <property type="project" value="TreeGrafter"/>
</dbReference>
<dbReference type="EMBL" id="SNYF01000011">
    <property type="protein sequence ID" value="TDQ13524.1"/>
    <property type="molecule type" value="Genomic_DNA"/>
</dbReference>
<dbReference type="SMART" id="SM01002">
    <property type="entry name" value="AlaDh_PNT_C"/>
    <property type="match status" value="1"/>
</dbReference>
<organism evidence="6 7">
    <name type="scientific">Algoriphagus boseongensis</name>
    <dbReference type="NCBI Taxonomy" id="1442587"/>
    <lineage>
        <taxon>Bacteria</taxon>
        <taxon>Pseudomonadati</taxon>
        <taxon>Bacteroidota</taxon>
        <taxon>Cytophagia</taxon>
        <taxon>Cytophagales</taxon>
        <taxon>Cyclobacteriaceae</taxon>
        <taxon>Algoriphagus</taxon>
    </lineage>
</organism>
<dbReference type="SUPFAM" id="SSF52283">
    <property type="entry name" value="Formate/glycerate dehydrogenase catalytic domain-like"/>
    <property type="match status" value="1"/>
</dbReference>
<dbReference type="Gene3D" id="3.40.50.720">
    <property type="entry name" value="NAD(P)-binding Rossmann-like Domain"/>
    <property type="match status" value="2"/>
</dbReference>
<dbReference type="Pfam" id="PF01262">
    <property type="entry name" value="AlaDh_PNT_C"/>
    <property type="match status" value="1"/>
</dbReference>
<evidence type="ECO:0000256" key="3">
    <source>
        <dbReference type="ARBA" id="ARBA00023002"/>
    </source>
</evidence>
<dbReference type="Proteomes" id="UP000294535">
    <property type="component" value="Unassembled WGS sequence"/>
</dbReference>
<dbReference type="InterPro" id="IPR036291">
    <property type="entry name" value="NAD(P)-bd_dom_sf"/>
</dbReference>
<gene>
    <name evidence="6" type="ORF">DFQ04_3558</name>
</gene>
<dbReference type="GO" id="GO:0000286">
    <property type="term" value="F:alanine dehydrogenase activity"/>
    <property type="evidence" value="ECO:0007669"/>
    <property type="project" value="UniProtKB-EC"/>
</dbReference>
<dbReference type="OrthoDB" id="9804592at2"/>
<dbReference type="EC" id="1.4.1.1" evidence="2"/>